<dbReference type="AlphaFoldDB" id="A0A1B7IKB8"/>
<reference evidence="2 3" key="1">
    <citation type="submission" date="2016-04" db="EMBL/GenBank/DDBJ databases">
        <title>ATOL: Assembling a taxonomically balanced genome-scale reconstruction of the evolutionary history of the Enterobacteriaceae.</title>
        <authorList>
            <person name="Plunkett G.III."/>
            <person name="Neeno-Eckwall E.C."/>
            <person name="Glasner J.D."/>
            <person name="Perna N.T."/>
        </authorList>
    </citation>
    <scope>NUCLEOTIDE SEQUENCE [LARGE SCALE GENOMIC DNA]</scope>
    <source>
        <strain evidence="2 3">ATCC 51605</strain>
    </source>
</reference>
<dbReference type="Proteomes" id="UP000078410">
    <property type="component" value="Unassembled WGS sequence"/>
</dbReference>
<sequence>MCTKYPVVLVHGWSGFSTILGYPYYFGVKEALEKKGADVYTASLSGVNTDDVRGEQLWDFIQDVKRKSGKDKVNLIGHSQGALDCRYVAAVYPHSVASVTSVDGANHGSESADALRAAYEPGSCKEGFVALAVNAFEKAIAFLSGHPFEPEDFIASLNSLTTEGVQAFNEKYPQGLPEVWGGEGPEVVNGIYYYSWSGIIKDGICEQGLNELDPLHLWMKHGAKTFVNEVDQNDGLVGRYSSHLGKVICSDYSMDHLDAINQLAGIRTNTVNVIDLYTDHLDFLRSKGV</sequence>
<keyword evidence="3" id="KW-1185">Reference proteome</keyword>
<dbReference type="OrthoDB" id="2004167at2"/>
<evidence type="ECO:0000259" key="1">
    <source>
        <dbReference type="Pfam" id="PF00561"/>
    </source>
</evidence>
<keyword evidence="2" id="KW-0378">Hydrolase</keyword>
<accession>A0A1B7IKB8</accession>
<organism evidence="2 3">
    <name type="scientific">Buttiauxella brennerae ATCC 51605</name>
    <dbReference type="NCBI Taxonomy" id="1354251"/>
    <lineage>
        <taxon>Bacteria</taxon>
        <taxon>Pseudomonadati</taxon>
        <taxon>Pseudomonadota</taxon>
        <taxon>Gammaproteobacteria</taxon>
        <taxon>Enterobacterales</taxon>
        <taxon>Enterobacteriaceae</taxon>
        <taxon>Buttiauxella</taxon>
    </lineage>
</organism>
<feature type="domain" description="AB hydrolase-1" evidence="1">
    <location>
        <begin position="5"/>
        <end position="160"/>
    </location>
</feature>
<dbReference type="RefSeq" id="WP_064560803.1">
    <property type="nucleotide sequence ID" value="NZ_LXER01000028.1"/>
</dbReference>
<proteinExistence type="predicted"/>
<name>A0A1B7IKB8_9ENTR</name>
<dbReference type="EMBL" id="LXER01000028">
    <property type="protein sequence ID" value="OAT29971.1"/>
    <property type="molecule type" value="Genomic_DNA"/>
</dbReference>
<protein>
    <submittedName>
        <fullName evidence="2">Lipase</fullName>
        <ecNumber evidence="2">3.1.1.3</ecNumber>
    </submittedName>
</protein>
<gene>
    <name evidence="2" type="ORF">M975_3067</name>
</gene>
<comment type="caution">
    <text evidence="2">The sequence shown here is derived from an EMBL/GenBank/DDBJ whole genome shotgun (WGS) entry which is preliminary data.</text>
</comment>
<dbReference type="InterPro" id="IPR029058">
    <property type="entry name" value="AB_hydrolase_fold"/>
</dbReference>
<dbReference type="Pfam" id="PF00561">
    <property type="entry name" value="Abhydrolase_1"/>
    <property type="match status" value="1"/>
</dbReference>
<dbReference type="EC" id="3.1.1.3" evidence="2"/>
<dbReference type="InterPro" id="IPR000073">
    <property type="entry name" value="AB_hydrolase_1"/>
</dbReference>
<evidence type="ECO:0000313" key="3">
    <source>
        <dbReference type="Proteomes" id="UP000078410"/>
    </source>
</evidence>
<dbReference type="SUPFAM" id="SSF53474">
    <property type="entry name" value="alpha/beta-Hydrolases"/>
    <property type="match status" value="1"/>
</dbReference>
<evidence type="ECO:0000313" key="2">
    <source>
        <dbReference type="EMBL" id="OAT29971.1"/>
    </source>
</evidence>
<dbReference type="PATRIC" id="fig|1354251.4.peg.3157"/>
<dbReference type="GO" id="GO:0004806">
    <property type="term" value="F:triacylglycerol lipase activity"/>
    <property type="evidence" value="ECO:0007669"/>
    <property type="project" value="UniProtKB-EC"/>
</dbReference>
<dbReference type="Gene3D" id="3.40.50.1820">
    <property type="entry name" value="alpha/beta hydrolase"/>
    <property type="match status" value="1"/>
</dbReference>